<dbReference type="Proteomes" id="UP000003195">
    <property type="component" value="Unassembled WGS sequence"/>
</dbReference>
<sequence>MKPRDAVLFDIRTIAALLALIFSLAALISSYHYIYKNTPDYAFNRIITSADAKDKSAFFKAVNDKALAFSIYDNAAQRRDGNTVSAILKVTGLSSRESFAEDLHTLLSDGIDGNVPANSDSLKSDDLKDTLRNFGFIIPVTGWHYDSHDFSNAVDDSTALLTVYWYNDTLQASIPCTLIMKRINGTWTVADLDDSTAFLSCIHDASTNALALSNDDVSKRMERYVHIENIQSSLVTDDNDNTFLRLDYTPVYPQGTSDIESIVCDFTLKRTQDDAVLYTTRLHVPLYKGGTSLTARFPLNGLIPSQKTLRDLPSLDNTSTVLQPVSIQLKNGTVLSLKDTL</sequence>
<dbReference type="HOGENOM" id="CLU_813297_0_0_9"/>
<dbReference type="RefSeq" id="WP_006941895.1">
    <property type="nucleotide sequence ID" value="NZ_GL538208.1"/>
</dbReference>
<dbReference type="AlphaFoldDB" id="E2ZBP0"/>
<dbReference type="OrthoDB" id="1624172at2"/>
<reference evidence="1 2" key="1">
    <citation type="submission" date="2010-08" db="EMBL/GenBank/DDBJ databases">
        <authorList>
            <person name="Weinstock G."/>
            <person name="Sodergren E."/>
            <person name="Clifton S."/>
            <person name="Fulton L."/>
            <person name="Fulton B."/>
            <person name="Courtney L."/>
            <person name="Fronick C."/>
            <person name="Harrison M."/>
            <person name="Strong C."/>
            <person name="Farmer C."/>
            <person name="Delahaunty K."/>
            <person name="Markovic C."/>
            <person name="Hall O."/>
            <person name="Minx P."/>
            <person name="Tomlinson C."/>
            <person name="Mitreva M."/>
            <person name="Hou S."/>
            <person name="Chen J."/>
            <person name="Wollam A."/>
            <person name="Pepin K.H."/>
            <person name="Johnson M."/>
            <person name="Bhonagiri V."/>
            <person name="Zhang X."/>
            <person name="Suruliraj S."/>
            <person name="Warren W."/>
            <person name="Chinwalla A."/>
            <person name="Mardis E.R."/>
            <person name="Wilson R.K."/>
        </authorList>
    </citation>
    <scope>NUCLEOTIDE SEQUENCE [LARGE SCALE GENOMIC DNA]</scope>
    <source>
        <strain evidence="1 2">F0359</strain>
    </source>
</reference>
<evidence type="ECO:0000313" key="1">
    <source>
        <dbReference type="EMBL" id="EFQ04268.1"/>
    </source>
</evidence>
<accession>E2ZBP0</accession>
<evidence type="ECO:0000313" key="2">
    <source>
        <dbReference type="Proteomes" id="UP000003195"/>
    </source>
</evidence>
<dbReference type="EMBL" id="AECS01000036">
    <property type="protein sequence ID" value="EFQ04268.1"/>
    <property type="molecule type" value="Genomic_DNA"/>
</dbReference>
<organism evidence="1 2">
    <name type="scientific">Megasphaera micronuciformis F0359</name>
    <dbReference type="NCBI Taxonomy" id="706434"/>
    <lineage>
        <taxon>Bacteria</taxon>
        <taxon>Bacillati</taxon>
        <taxon>Bacillota</taxon>
        <taxon>Negativicutes</taxon>
        <taxon>Veillonellales</taxon>
        <taxon>Veillonellaceae</taxon>
        <taxon>Megasphaera</taxon>
    </lineage>
</organism>
<proteinExistence type="predicted"/>
<dbReference type="STRING" id="706434.HMPREF9429_00872"/>
<comment type="caution">
    <text evidence="1">The sequence shown here is derived from an EMBL/GenBank/DDBJ whole genome shotgun (WGS) entry which is preliminary data.</text>
</comment>
<name>E2ZBP0_9FIRM</name>
<keyword evidence="2" id="KW-1185">Reference proteome</keyword>
<dbReference type="eggNOG" id="ENOG5033PDD">
    <property type="taxonomic scope" value="Bacteria"/>
</dbReference>
<protein>
    <submittedName>
        <fullName evidence="1">Uncharacterized protein</fullName>
    </submittedName>
</protein>
<gene>
    <name evidence="1" type="ORF">HMPREF9429_00872</name>
</gene>